<dbReference type="SUPFAM" id="SSF81321">
    <property type="entry name" value="Family A G protein-coupled receptor-like"/>
    <property type="match status" value="1"/>
</dbReference>
<evidence type="ECO:0000256" key="4">
    <source>
        <dbReference type="ARBA" id="ARBA00022989"/>
    </source>
</evidence>
<organism evidence="11 12">
    <name type="scientific">Penaeus vannamei</name>
    <name type="common">Whiteleg shrimp</name>
    <name type="synonym">Litopenaeus vannamei</name>
    <dbReference type="NCBI Taxonomy" id="6689"/>
    <lineage>
        <taxon>Eukaryota</taxon>
        <taxon>Metazoa</taxon>
        <taxon>Ecdysozoa</taxon>
        <taxon>Arthropoda</taxon>
        <taxon>Crustacea</taxon>
        <taxon>Multicrustacea</taxon>
        <taxon>Malacostraca</taxon>
        <taxon>Eumalacostraca</taxon>
        <taxon>Eucarida</taxon>
        <taxon>Decapoda</taxon>
        <taxon>Dendrobranchiata</taxon>
        <taxon>Penaeoidea</taxon>
        <taxon>Penaeidae</taxon>
        <taxon>Penaeus</taxon>
    </lineage>
</organism>
<reference evidence="11 12" key="2">
    <citation type="submission" date="2019-01" db="EMBL/GenBank/DDBJ databases">
        <title>The decoding of complex shrimp genome reveals the adaptation for benthos swimmer, frequently molting mechanism and breeding impact on genome.</title>
        <authorList>
            <person name="Sun Y."/>
            <person name="Gao Y."/>
            <person name="Yu Y."/>
        </authorList>
    </citation>
    <scope>NUCLEOTIDE SEQUENCE [LARGE SCALE GENOMIC DNA]</scope>
    <source>
        <tissue evidence="11">Muscle</tissue>
    </source>
</reference>
<keyword evidence="12" id="KW-1185">Reference proteome</keyword>
<evidence type="ECO:0000259" key="10">
    <source>
        <dbReference type="PROSITE" id="PS50262"/>
    </source>
</evidence>
<keyword evidence="7" id="KW-0675">Receptor</keyword>
<dbReference type="Gene3D" id="1.20.1070.10">
    <property type="entry name" value="Rhodopsin 7-helix transmembrane proteins"/>
    <property type="match status" value="1"/>
</dbReference>
<dbReference type="PRINTS" id="PR00237">
    <property type="entry name" value="GPCRRHODOPSN"/>
</dbReference>
<protein>
    <recommendedName>
        <fullName evidence="10">G-protein coupled receptors family 1 profile domain-containing protein</fullName>
    </recommendedName>
</protein>
<feature type="domain" description="G-protein coupled receptors family 1 profile" evidence="10">
    <location>
        <begin position="1"/>
        <end position="203"/>
    </location>
</feature>
<keyword evidence="6 9" id="KW-0472">Membrane</keyword>
<dbReference type="CDD" id="cd00637">
    <property type="entry name" value="7tm_classA_rhodopsin-like"/>
    <property type="match status" value="1"/>
</dbReference>
<keyword evidence="4 9" id="KW-1133">Transmembrane helix</keyword>
<evidence type="ECO:0000256" key="6">
    <source>
        <dbReference type="ARBA" id="ARBA00023136"/>
    </source>
</evidence>
<dbReference type="PANTHER" id="PTHR24243:SF224">
    <property type="entry name" value="G-PROTEIN COUPLED RECEPTOR 19-RELATED"/>
    <property type="match status" value="1"/>
</dbReference>
<dbReference type="PANTHER" id="PTHR24243">
    <property type="entry name" value="G-PROTEIN COUPLED RECEPTOR"/>
    <property type="match status" value="1"/>
</dbReference>
<name>A0A423TD05_PENVA</name>
<dbReference type="EMBL" id="QCYY01001909">
    <property type="protein sequence ID" value="ROT74349.1"/>
    <property type="molecule type" value="Genomic_DNA"/>
</dbReference>
<dbReference type="Proteomes" id="UP000283509">
    <property type="component" value="Unassembled WGS sequence"/>
</dbReference>
<evidence type="ECO:0000256" key="2">
    <source>
        <dbReference type="ARBA" id="ARBA00010663"/>
    </source>
</evidence>
<dbReference type="InterPro" id="IPR017452">
    <property type="entry name" value="GPCR_Rhodpsn_7TM"/>
</dbReference>
<dbReference type="GO" id="GO:0004930">
    <property type="term" value="F:G protein-coupled receptor activity"/>
    <property type="evidence" value="ECO:0007669"/>
    <property type="project" value="UniProtKB-KW"/>
</dbReference>
<comment type="similarity">
    <text evidence="2">Belongs to the G-protein coupled receptor 1 family.</text>
</comment>
<evidence type="ECO:0000256" key="8">
    <source>
        <dbReference type="ARBA" id="ARBA00023224"/>
    </source>
</evidence>
<gene>
    <name evidence="11" type="ORF">C7M84_007161</name>
</gene>
<accession>A0A423TD05</accession>
<reference evidence="11 12" key="1">
    <citation type="submission" date="2018-04" db="EMBL/GenBank/DDBJ databases">
        <authorList>
            <person name="Zhang X."/>
            <person name="Yuan J."/>
            <person name="Li F."/>
            <person name="Xiang J."/>
        </authorList>
    </citation>
    <scope>NUCLEOTIDE SEQUENCE [LARGE SCALE GENOMIC DNA]</scope>
    <source>
        <tissue evidence="11">Muscle</tissue>
    </source>
</reference>
<evidence type="ECO:0000256" key="9">
    <source>
        <dbReference type="SAM" id="Phobius"/>
    </source>
</evidence>
<evidence type="ECO:0000313" key="11">
    <source>
        <dbReference type="EMBL" id="ROT74349.1"/>
    </source>
</evidence>
<evidence type="ECO:0000256" key="3">
    <source>
        <dbReference type="ARBA" id="ARBA00022692"/>
    </source>
</evidence>
<dbReference type="AlphaFoldDB" id="A0A423TD05"/>
<dbReference type="PROSITE" id="PS50262">
    <property type="entry name" value="G_PROTEIN_RECEP_F1_2"/>
    <property type="match status" value="1"/>
</dbReference>
<feature type="transmembrane region" description="Helical" evidence="9">
    <location>
        <begin position="39"/>
        <end position="59"/>
    </location>
</feature>
<keyword evidence="8" id="KW-0807">Transducer</keyword>
<dbReference type="Pfam" id="PF00001">
    <property type="entry name" value="7tm_1"/>
    <property type="match status" value="1"/>
</dbReference>
<keyword evidence="5" id="KW-0297">G-protein coupled receptor</keyword>
<proteinExistence type="inferred from homology"/>
<evidence type="ECO:0000313" key="12">
    <source>
        <dbReference type="Proteomes" id="UP000283509"/>
    </source>
</evidence>
<evidence type="ECO:0000256" key="5">
    <source>
        <dbReference type="ARBA" id="ARBA00023040"/>
    </source>
</evidence>
<evidence type="ECO:0000256" key="1">
    <source>
        <dbReference type="ARBA" id="ARBA00004141"/>
    </source>
</evidence>
<evidence type="ECO:0000256" key="7">
    <source>
        <dbReference type="ARBA" id="ARBA00023170"/>
    </source>
</evidence>
<keyword evidence="3 9" id="KW-0812">Transmembrane</keyword>
<sequence>MDVETACELDTVNYTNSSRTVWFTAYYCKRMSSLVFLTYQLLVLFVVPAILMIVFYTVVIRELWRSTKNIKALTNANRSGSSGAESYYLKVTGGDALGAGRAMGAVGVRNGRMGGGDSAYNSSASLYVPYAATRSRTPSPGGRVKRHREKGEDVKKARKQVIKMLIVVVVLFLLCWGPKLVMQMCITLGLRQFNQVSWRSRLC</sequence>
<dbReference type="GO" id="GO:0005886">
    <property type="term" value="C:plasma membrane"/>
    <property type="evidence" value="ECO:0007669"/>
    <property type="project" value="TreeGrafter"/>
</dbReference>
<comment type="caution">
    <text evidence="11">The sequence shown here is derived from an EMBL/GenBank/DDBJ whole genome shotgun (WGS) entry which is preliminary data.</text>
</comment>
<dbReference type="InterPro" id="IPR000276">
    <property type="entry name" value="GPCR_Rhodpsn"/>
</dbReference>
<feature type="transmembrane region" description="Helical" evidence="9">
    <location>
        <begin position="165"/>
        <end position="190"/>
    </location>
</feature>
<dbReference type="OrthoDB" id="2132067at2759"/>
<comment type="subcellular location">
    <subcellularLocation>
        <location evidence="1">Membrane</location>
        <topology evidence="1">Multi-pass membrane protein</topology>
    </subcellularLocation>
</comment>